<dbReference type="OrthoDB" id="10647913at2759"/>
<gene>
    <name evidence="2" type="ORF">FOL47_004159</name>
</gene>
<name>A0A7J6KLJ9_PERCH</name>
<dbReference type="EMBL" id="JAAPAO010002388">
    <property type="protein sequence ID" value="KAF4647762.1"/>
    <property type="molecule type" value="Genomic_DNA"/>
</dbReference>
<accession>A0A7J6KLJ9</accession>
<organism evidence="2 3">
    <name type="scientific">Perkinsus chesapeaki</name>
    <name type="common">Clam parasite</name>
    <name type="synonym">Perkinsus andrewsi</name>
    <dbReference type="NCBI Taxonomy" id="330153"/>
    <lineage>
        <taxon>Eukaryota</taxon>
        <taxon>Sar</taxon>
        <taxon>Alveolata</taxon>
        <taxon>Perkinsozoa</taxon>
        <taxon>Perkinsea</taxon>
        <taxon>Perkinsida</taxon>
        <taxon>Perkinsidae</taxon>
        <taxon>Perkinsus</taxon>
    </lineage>
</organism>
<evidence type="ECO:0000313" key="2">
    <source>
        <dbReference type="EMBL" id="KAF4647762.1"/>
    </source>
</evidence>
<sequence>MRFSSTWSTIAAHVVLMVLAQPPGRYLYEEKNGAYSLGFDIKKDRSVAIYFATPTGTFKDGYYPLTPEDEHSYAVNFTGTYEGVHHWYIGIRSIYRDVVFHP</sequence>
<protein>
    <submittedName>
        <fullName evidence="2">Uncharacterized protein</fullName>
    </submittedName>
</protein>
<evidence type="ECO:0000313" key="3">
    <source>
        <dbReference type="Proteomes" id="UP000591131"/>
    </source>
</evidence>
<feature type="non-terminal residue" evidence="2">
    <location>
        <position position="102"/>
    </location>
</feature>
<dbReference type="AlphaFoldDB" id="A0A7J6KLJ9"/>
<keyword evidence="1" id="KW-0732">Signal</keyword>
<reference evidence="2 3" key="1">
    <citation type="submission" date="2020-04" db="EMBL/GenBank/DDBJ databases">
        <title>Perkinsus chesapeaki whole genome sequence.</title>
        <authorList>
            <person name="Bogema D.R."/>
        </authorList>
    </citation>
    <scope>NUCLEOTIDE SEQUENCE [LARGE SCALE GENOMIC DNA]</scope>
    <source>
        <strain evidence="2">ATCC PRA-425</strain>
    </source>
</reference>
<keyword evidence="3" id="KW-1185">Reference proteome</keyword>
<comment type="caution">
    <text evidence="2">The sequence shown here is derived from an EMBL/GenBank/DDBJ whole genome shotgun (WGS) entry which is preliminary data.</text>
</comment>
<feature type="signal peptide" evidence="1">
    <location>
        <begin position="1"/>
        <end position="20"/>
    </location>
</feature>
<feature type="chain" id="PRO_5029471946" evidence="1">
    <location>
        <begin position="21"/>
        <end position="102"/>
    </location>
</feature>
<proteinExistence type="predicted"/>
<dbReference type="Proteomes" id="UP000591131">
    <property type="component" value="Unassembled WGS sequence"/>
</dbReference>
<evidence type="ECO:0000256" key="1">
    <source>
        <dbReference type="SAM" id="SignalP"/>
    </source>
</evidence>